<keyword evidence="2" id="KW-1185">Reference proteome</keyword>
<dbReference type="AlphaFoldDB" id="A0A1Q6A5I3"/>
<dbReference type="STRING" id="1302689.RG47T_4754"/>
<organism evidence="1 2">
    <name type="scientific">Mucilaginibacter polytrichastri</name>
    <dbReference type="NCBI Taxonomy" id="1302689"/>
    <lineage>
        <taxon>Bacteria</taxon>
        <taxon>Pseudomonadati</taxon>
        <taxon>Bacteroidota</taxon>
        <taxon>Sphingobacteriia</taxon>
        <taxon>Sphingobacteriales</taxon>
        <taxon>Sphingobacteriaceae</taxon>
        <taxon>Mucilaginibacter</taxon>
    </lineage>
</organism>
<gene>
    <name evidence="1" type="ORF">RG47T_4754</name>
</gene>
<dbReference type="EMBL" id="MPPL01000001">
    <property type="protein sequence ID" value="OKS89270.1"/>
    <property type="molecule type" value="Genomic_DNA"/>
</dbReference>
<comment type="caution">
    <text evidence="1">The sequence shown here is derived from an EMBL/GenBank/DDBJ whole genome shotgun (WGS) entry which is preliminary data.</text>
</comment>
<protein>
    <submittedName>
        <fullName evidence="1">Uncharacterized protein</fullName>
    </submittedName>
</protein>
<accession>A0A1Q6A5I3</accession>
<reference evidence="1 2" key="1">
    <citation type="submission" date="2016-11" db="EMBL/GenBank/DDBJ databases">
        <title>Whole Genome Sequencing of Mucilaginibacter polytrichastri RG4-7(T) isolated from the moss sample.</title>
        <authorList>
            <person name="Li Y."/>
        </authorList>
    </citation>
    <scope>NUCLEOTIDE SEQUENCE [LARGE SCALE GENOMIC DNA]</scope>
    <source>
        <strain evidence="1 2">RG4-7</strain>
    </source>
</reference>
<dbReference type="Proteomes" id="UP000186720">
    <property type="component" value="Unassembled WGS sequence"/>
</dbReference>
<proteinExistence type="predicted"/>
<sequence length="149" mass="16992">MLLITGQIAFAQHIADSFQHAESNGYSMQALDKVYKSAVGAGDVVFKGDDEKRLITAYTTMLQDLNKYLNENNFRWNSPVRIFNRVYFEPDGSISYYLVNLKPTGLDEEKQKACINLLSKFIQRYKIKITASSKFAQCSPVIYEDVIKS</sequence>
<name>A0A1Q6A5I3_9SPHI</name>
<evidence type="ECO:0000313" key="2">
    <source>
        <dbReference type="Proteomes" id="UP000186720"/>
    </source>
</evidence>
<evidence type="ECO:0000313" key="1">
    <source>
        <dbReference type="EMBL" id="OKS89270.1"/>
    </source>
</evidence>